<dbReference type="InterPro" id="IPR015914">
    <property type="entry name" value="PAPs_N"/>
</dbReference>
<dbReference type="InterPro" id="IPR000209">
    <property type="entry name" value="Peptidase_S8/S53_dom"/>
</dbReference>
<evidence type="ECO:0000259" key="9">
    <source>
        <dbReference type="PROSITE" id="PS51829"/>
    </source>
</evidence>
<dbReference type="InterPro" id="IPR008963">
    <property type="entry name" value="Purple_acid_Pase-like_N"/>
</dbReference>
<keyword evidence="3 6" id="KW-0378">Hydrolase</keyword>
<evidence type="ECO:0000313" key="11">
    <source>
        <dbReference type="Proteomes" id="UP000595564"/>
    </source>
</evidence>
<evidence type="ECO:0000256" key="2">
    <source>
        <dbReference type="ARBA" id="ARBA00022670"/>
    </source>
</evidence>
<feature type="region of interest" description="Disordered" evidence="7">
    <location>
        <begin position="1298"/>
        <end position="1321"/>
    </location>
</feature>
<dbReference type="SUPFAM" id="SSF52743">
    <property type="entry name" value="Subtilisin-like"/>
    <property type="match status" value="1"/>
</dbReference>
<gene>
    <name evidence="10" type="ORF">TTHT_0221</name>
</gene>
<evidence type="ECO:0008006" key="12">
    <source>
        <dbReference type="Google" id="ProtNLM"/>
    </source>
</evidence>
<dbReference type="InterPro" id="IPR051048">
    <property type="entry name" value="Peptidase_S8/S53_subtilisin"/>
</dbReference>
<feature type="domain" description="P/Homo B" evidence="9">
    <location>
        <begin position="1175"/>
        <end position="1301"/>
    </location>
</feature>
<dbReference type="InterPro" id="IPR008979">
    <property type="entry name" value="Galactose-bd-like_sf"/>
</dbReference>
<dbReference type="PANTHER" id="PTHR43399:SF4">
    <property type="entry name" value="CELL WALL-ASSOCIATED PROTEASE"/>
    <property type="match status" value="1"/>
</dbReference>
<dbReference type="PROSITE" id="PS00138">
    <property type="entry name" value="SUBTILASE_SER"/>
    <property type="match status" value="1"/>
</dbReference>
<dbReference type="Pfam" id="PF01483">
    <property type="entry name" value="P_proprotein"/>
    <property type="match status" value="2"/>
</dbReference>
<dbReference type="GO" id="GO:0006508">
    <property type="term" value="P:proteolysis"/>
    <property type="evidence" value="ECO:0007669"/>
    <property type="project" value="UniProtKB-KW"/>
</dbReference>
<accession>A0A7R6SYH0</accession>
<dbReference type="GO" id="GO:0046872">
    <property type="term" value="F:metal ion binding"/>
    <property type="evidence" value="ECO:0007669"/>
    <property type="project" value="InterPro"/>
</dbReference>
<reference evidence="10 11" key="1">
    <citation type="journal article" date="2012" name="Extremophiles">
        <title>Thermotomaculum hydrothermale gen. nov., sp. nov., a novel heterotrophic thermophile within the phylum Acidobacteria from a deep-sea hydrothermal vent chimney in the Southern Okinawa Trough.</title>
        <authorList>
            <person name="Izumi H."/>
            <person name="Nunoura T."/>
            <person name="Miyazaki M."/>
            <person name="Mino S."/>
            <person name="Toki T."/>
            <person name="Takai K."/>
            <person name="Sako Y."/>
            <person name="Sawabe T."/>
            <person name="Nakagawa S."/>
        </authorList>
    </citation>
    <scope>NUCLEOTIDE SEQUENCE [LARGE SCALE GENOMIC DNA]</scope>
    <source>
        <strain evidence="10 11">AC55</strain>
    </source>
</reference>
<proteinExistence type="inferred from homology"/>
<keyword evidence="11" id="KW-1185">Reference proteome</keyword>
<dbReference type="CDD" id="cd04842">
    <property type="entry name" value="Peptidases_S8_Kp43_protease"/>
    <property type="match status" value="1"/>
</dbReference>
<dbReference type="PROSITE" id="PS50853">
    <property type="entry name" value="FN3"/>
    <property type="match status" value="1"/>
</dbReference>
<dbReference type="InterPro" id="IPR015500">
    <property type="entry name" value="Peptidase_S8_subtilisin-rel"/>
</dbReference>
<dbReference type="GO" id="GO:0004252">
    <property type="term" value="F:serine-type endopeptidase activity"/>
    <property type="evidence" value="ECO:0007669"/>
    <property type="project" value="UniProtKB-UniRule"/>
</dbReference>
<dbReference type="Pfam" id="PF16656">
    <property type="entry name" value="Pur_ac_phosph_N"/>
    <property type="match status" value="1"/>
</dbReference>
<dbReference type="Gene3D" id="2.60.120.380">
    <property type="match status" value="1"/>
</dbReference>
<dbReference type="SUPFAM" id="SSF49363">
    <property type="entry name" value="Purple acid phosphatase, N-terminal domain"/>
    <property type="match status" value="1"/>
</dbReference>
<dbReference type="InterPro" id="IPR023828">
    <property type="entry name" value="Peptidase_S8_Ser-AS"/>
</dbReference>
<evidence type="ECO:0000256" key="3">
    <source>
        <dbReference type="ARBA" id="ARBA00022801"/>
    </source>
</evidence>
<dbReference type="SMART" id="SM00060">
    <property type="entry name" value="FN3"/>
    <property type="match status" value="1"/>
</dbReference>
<dbReference type="Pfam" id="PF20773">
    <property type="entry name" value="InhA-like_MAM"/>
    <property type="match status" value="1"/>
</dbReference>
<dbReference type="InterPro" id="IPR034058">
    <property type="entry name" value="TagA/B/C/D_pept_dom"/>
</dbReference>
<dbReference type="PROSITE" id="PS51829">
    <property type="entry name" value="P_HOMO_B"/>
    <property type="match status" value="2"/>
</dbReference>
<evidence type="ECO:0000256" key="5">
    <source>
        <dbReference type="PIRSR" id="PIRSR615500-1"/>
    </source>
</evidence>
<sequence>MKRTFVFLTGLFFVLTSFAGVLHLRIGDVNTSASNEAGVMKLKARSHNDFYIAEYPANEPRLYIVQFKTPITTEIKQALEERGIKIFDYIPDNAFIVWANKGQMDSLNLASLDYKGIFQPAFRVQPALIPLAKSDSLVEVRITFYPVISKKEAEFALMDAGAVLEKADSSSWQHAVIAKVSSRILPHIASLPGVKWVEKYVAPKPYSVESPHIEFYVDKKALERAKNHQASDIMNVAPVWDAGYTGSTQIAAVCDTGLDVGDYDSIHRDFFQDLDGDGHNDKIVAAYALGRTNDWSDDQGHGTHTAGSVLGNGAKSNGQFKGMAYNARLVEQSVLDSRGGLGGLPADLNDLFQQAYDDGARVHSNSWGAAVSGQYDSSSQQVDQFTWNHKDMVITVSAGNEGVDSDRDGVIDLDSIGSPATAKNCITVGATESDINATTYTWGQGWPDSYPADPINSDNLNDNRNGMAAFSSRGPCDDGRIKPDIVAPGTMIISVRSQDPNADTGWGAYDDWYIYEGGTSMSNPLTAGSAVLAREFFEQHEGITPSSALIKATLMNGAYDIYPGQYGTGAGQEIPTKRPNNVEGWGRVDLANALMPQAPVQLKYFDETSGLNTGDTKTYTVDVADTSVPLRITLVWTDYPASTSSSKQLVNDLDLTVTAPNGTVYYPNHLSGADRTNNVETVDIENPVSGTYTVTVKGYNVPYGPQPFAIAMHGGFGTSAPDTTPPVISNVQANPSYDSATITWTTDESASSVVVYGTSSSNLNQQATSSGYTTSHSVNITGLNAETTYYFKVKSADSSGNESQSDVYSFTTTAEPQMPTDFSDDMENGDGNWTKHPDGSTPWAIVSTSYVHSGSHALFSADEGSIKDDTIDTYEIDLRNASTATLTFYHTYELENTYDGAVIEISTDGGSTFTDLGSHITQGGYNGTISTSYQSPIAGRSAWTGGSLGTMTQVVVDLSSYVGNTVIIRFRMACDSSVNKTGWYVDDVVVSTSGSTPTPAPTVDSFTADPTTITEGESSTLSWQTTNATSVTIKDGNGSTVYSGSSVDGSTTVSPTSTTTYTLTATGDGGTATASVTVTVNSAPAPAPTVDSFTADPTTITEGESSTLSWQTTNATSVTIKDGNGNTVYDGSTVDGSTTVSPTSTTTYTLTATGDGGTATASVTVTVNPADNSGTVDTRTFSSTDVPKSIPDNDSNGVISTLEITDGTDIQSLTVHVDITHTYVGDLTLYLIGPDGTTVTLRQNSGGSADDIHEDYTPTEFNGKSAVGTWKLKVVDNATYDTGTIDGWSLTIKATYSSDSGGDDGGTTPTTHTYVSSDTPISIPDNNATGITSSINVPDSAVVTEIKVTVDITHTYIGDLIVTLVAPNGATATLSDREGGSDDDIHQTYTVTASDGIQINGTWKLKVSDNAQYDTGTLDGWKLEFTF</sequence>
<dbReference type="Proteomes" id="UP000595564">
    <property type="component" value="Chromosome"/>
</dbReference>
<dbReference type="Gene3D" id="3.40.50.200">
    <property type="entry name" value="Peptidase S8/S53 domain"/>
    <property type="match status" value="1"/>
</dbReference>
<dbReference type="PANTHER" id="PTHR43399">
    <property type="entry name" value="SUBTILISIN-RELATED"/>
    <property type="match status" value="1"/>
</dbReference>
<feature type="compositionally biased region" description="Low complexity" evidence="7">
    <location>
        <begin position="1298"/>
        <end position="1319"/>
    </location>
</feature>
<feature type="active site" description="Charge relay system" evidence="5 6">
    <location>
        <position position="520"/>
    </location>
</feature>
<feature type="active site" description="Charge relay system" evidence="5 6">
    <location>
        <position position="301"/>
    </location>
</feature>
<protein>
    <recommendedName>
        <fullName evidence="12">Peptidase S8 and S53 subtilisin kexin sedolisin</fullName>
    </recommendedName>
</protein>
<evidence type="ECO:0000256" key="7">
    <source>
        <dbReference type="SAM" id="MobiDB-lite"/>
    </source>
</evidence>
<evidence type="ECO:0000259" key="8">
    <source>
        <dbReference type="PROSITE" id="PS50853"/>
    </source>
</evidence>
<dbReference type="Pfam" id="PF00082">
    <property type="entry name" value="Peptidase_S8"/>
    <property type="match status" value="1"/>
</dbReference>
<dbReference type="EMBL" id="AP017470">
    <property type="protein sequence ID" value="BBB31845.1"/>
    <property type="molecule type" value="Genomic_DNA"/>
</dbReference>
<evidence type="ECO:0000313" key="10">
    <source>
        <dbReference type="EMBL" id="BBB31845.1"/>
    </source>
</evidence>
<dbReference type="KEGG" id="thyd:TTHT_0221"/>
<dbReference type="PRINTS" id="PR00723">
    <property type="entry name" value="SUBTILISIN"/>
</dbReference>
<feature type="domain" description="P/Homo B" evidence="9">
    <location>
        <begin position="1307"/>
        <end position="1427"/>
    </location>
</feature>
<evidence type="ECO:0000256" key="1">
    <source>
        <dbReference type="ARBA" id="ARBA00011073"/>
    </source>
</evidence>
<dbReference type="GO" id="GO:0003993">
    <property type="term" value="F:acid phosphatase activity"/>
    <property type="evidence" value="ECO:0007669"/>
    <property type="project" value="InterPro"/>
</dbReference>
<dbReference type="CDD" id="cd00063">
    <property type="entry name" value="FN3"/>
    <property type="match status" value="1"/>
</dbReference>
<evidence type="ECO:0000256" key="4">
    <source>
        <dbReference type="ARBA" id="ARBA00022825"/>
    </source>
</evidence>
<dbReference type="PROSITE" id="PS51892">
    <property type="entry name" value="SUBTILASE"/>
    <property type="match status" value="1"/>
</dbReference>
<feature type="domain" description="Fibronectin type-III" evidence="8">
    <location>
        <begin position="725"/>
        <end position="816"/>
    </location>
</feature>
<dbReference type="Gene3D" id="2.60.120.260">
    <property type="entry name" value="Galactose-binding domain-like"/>
    <property type="match status" value="3"/>
</dbReference>
<dbReference type="Gene3D" id="2.60.40.380">
    <property type="entry name" value="Purple acid phosphatase-like, N-terminal"/>
    <property type="match status" value="1"/>
</dbReference>
<keyword evidence="4 6" id="KW-0720">Serine protease</keyword>
<keyword evidence="2 6" id="KW-0645">Protease</keyword>
<comment type="similarity">
    <text evidence="1 6">Belongs to the peptidase S8 family.</text>
</comment>
<dbReference type="SUPFAM" id="SSF49785">
    <property type="entry name" value="Galactose-binding domain-like"/>
    <property type="match status" value="3"/>
</dbReference>
<dbReference type="InterPro" id="IPR036852">
    <property type="entry name" value="Peptidase_S8/S53_dom_sf"/>
</dbReference>
<dbReference type="InterPro" id="IPR003961">
    <property type="entry name" value="FN3_dom"/>
</dbReference>
<dbReference type="InterPro" id="IPR002884">
    <property type="entry name" value="P_dom"/>
</dbReference>
<feature type="active site" description="Charge relay system" evidence="5 6">
    <location>
        <position position="255"/>
    </location>
</feature>
<evidence type="ECO:0000256" key="6">
    <source>
        <dbReference type="PROSITE-ProRule" id="PRU01240"/>
    </source>
</evidence>
<name>A0A7R6SYH0_9BACT</name>
<dbReference type="RefSeq" id="WP_201328179.1">
    <property type="nucleotide sequence ID" value="NZ_AP017470.1"/>
</dbReference>
<organism evidence="10 11">
    <name type="scientific">Thermotomaculum hydrothermale</name>
    <dbReference type="NCBI Taxonomy" id="981385"/>
    <lineage>
        <taxon>Bacteria</taxon>
        <taxon>Pseudomonadati</taxon>
        <taxon>Acidobacteriota</taxon>
        <taxon>Holophagae</taxon>
        <taxon>Thermotomaculales</taxon>
        <taxon>Thermotomaculaceae</taxon>
        <taxon>Thermotomaculum</taxon>
    </lineage>
</organism>